<feature type="compositionally biased region" description="Acidic residues" evidence="1">
    <location>
        <begin position="146"/>
        <end position="157"/>
    </location>
</feature>
<gene>
    <name evidence="2" type="ORF">PIB30_011072</name>
</gene>
<reference evidence="2 3" key="1">
    <citation type="journal article" date="2023" name="Plants (Basel)">
        <title>Bridging the Gap: Combining Genomics and Transcriptomics Approaches to Understand Stylosanthes scabra, an Orphan Legume from the Brazilian Caatinga.</title>
        <authorList>
            <person name="Ferreira-Neto J.R.C."/>
            <person name="da Silva M.D."/>
            <person name="Binneck E."/>
            <person name="de Melo N.F."/>
            <person name="da Silva R.H."/>
            <person name="de Melo A.L.T.M."/>
            <person name="Pandolfi V."/>
            <person name="Bustamante F.O."/>
            <person name="Brasileiro-Vidal A.C."/>
            <person name="Benko-Iseppon A.M."/>
        </authorList>
    </citation>
    <scope>NUCLEOTIDE SEQUENCE [LARGE SCALE GENOMIC DNA]</scope>
    <source>
        <tissue evidence="2">Leaves</tissue>
    </source>
</reference>
<dbReference type="Pfam" id="PF12023">
    <property type="entry name" value="DUF3511"/>
    <property type="match status" value="1"/>
</dbReference>
<dbReference type="InterPro" id="IPR008480">
    <property type="entry name" value="DUF761_pln"/>
</dbReference>
<name>A0ABU6X416_9FABA</name>
<dbReference type="Pfam" id="PF05553">
    <property type="entry name" value="DUF761"/>
    <property type="match status" value="1"/>
</dbReference>
<feature type="region of interest" description="Disordered" evidence="1">
    <location>
        <begin position="1"/>
        <end position="157"/>
    </location>
</feature>
<evidence type="ECO:0000256" key="1">
    <source>
        <dbReference type="SAM" id="MobiDB-lite"/>
    </source>
</evidence>
<accession>A0ABU6X416</accession>
<feature type="compositionally biased region" description="Basic and acidic residues" evidence="1">
    <location>
        <begin position="35"/>
        <end position="52"/>
    </location>
</feature>
<evidence type="ECO:0008006" key="4">
    <source>
        <dbReference type="Google" id="ProtNLM"/>
    </source>
</evidence>
<dbReference type="PANTHER" id="PTHR36378:SF1">
    <property type="entry name" value="COTTON FIBER PROTEIN"/>
    <property type="match status" value="1"/>
</dbReference>
<dbReference type="Proteomes" id="UP001341840">
    <property type="component" value="Unassembled WGS sequence"/>
</dbReference>
<feature type="compositionally biased region" description="Polar residues" evidence="1">
    <location>
        <begin position="106"/>
        <end position="122"/>
    </location>
</feature>
<proteinExistence type="predicted"/>
<sequence length="356" mass="40492">MANQGCFSPSPEIKPRLKKQRSKNIFKVVLSKMRGRSEKPKELQQVDDDGPHHNNNKSSSWRKLVGSMRTLQMQNVDSSSPARTFRTPNTMQSPSETNDNDAFHSFPNSPMSQFSPMSSRYSSAEGLNRLVENDERNKGTRKERGDDDDDDHSDGDDMIDANVEEFIADFYLQMKLQKLNVMDPHYRRIMNSRCGEDGSAVKVAVPAYQEVEGQWFGKESVEGSYGRRRTTWRRGELVEARRVGTRREKMVESRLYMEGYGSDQCGGGSSRPEIVSGKACYCYGTDMAANPSELTRASHNGAATVAKPWSFGDPESRRRKRIARYKVYAVEGRVKEYVRNGIRWIKNQCSRIVHGC</sequence>
<comment type="caution">
    <text evidence="2">The sequence shown here is derived from an EMBL/GenBank/DDBJ whole genome shotgun (WGS) entry which is preliminary data.</text>
</comment>
<feature type="compositionally biased region" description="Polar residues" evidence="1">
    <location>
        <begin position="69"/>
        <end position="97"/>
    </location>
</feature>
<organism evidence="2 3">
    <name type="scientific">Stylosanthes scabra</name>
    <dbReference type="NCBI Taxonomy" id="79078"/>
    <lineage>
        <taxon>Eukaryota</taxon>
        <taxon>Viridiplantae</taxon>
        <taxon>Streptophyta</taxon>
        <taxon>Embryophyta</taxon>
        <taxon>Tracheophyta</taxon>
        <taxon>Spermatophyta</taxon>
        <taxon>Magnoliopsida</taxon>
        <taxon>eudicotyledons</taxon>
        <taxon>Gunneridae</taxon>
        <taxon>Pentapetalae</taxon>
        <taxon>rosids</taxon>
        <taxon>fabids</taxon>
        <taxon>Fabales</taxon>
        <taxon>Fabaceae</taxon>
        <taxon>Papilionoideae</taxon>
        <taxon>50 kb inversion clade</taxon>
        <taxon>dalbergioids sensu lato</taxon>
        <taxon>Dalbergieae</taxon>
        <taxon>Pterocarpus clade</taxon>
        <taxon>Stylosanthes</taxon>
    </lineage>
</organism>
<protein>
    <recommendedName>
        <fullName evidence="4">DUF3511 domain protein</fullName>
    </recommendedName>
</protein>
<dbReference type="PANTHER" id="PTHR36378">
    <property type="entry name" value="COTTON FIBER PROTEIN"/>
    <property type="match status" value="1"/>
</dbReference>
<keyword evidence="3" id="KW-1185">Reference proteome</keyword>
<evidence type="ECO:0000313" key="3">
    <source>
        <dbReference type="Proteomes" id="UP001341840"/>
    </source>
</evidence>
<evidence type="ECO:0000313" key="2">
    <source>
        <dbReference type="EMBL" id="MED6192546.1"/>
    </source>
</evidence>
<dbReference type="EMBL" id="JASCZI010211475">
    <property type="protein sequence ID" value="MED6192546.1"/>
    <property type="molecule type" value="Genomic_DNA"/>
</dbReference>
<feature type="compositionally biased region" description="Basic and acidic residues" evidence="1">
    <location>
        <begin position="131"/>
        <end position="145"/>
    </location>
</feature>
<dbReference type="InterPro" id="IPR021899">
    <property type="entry name" value="DUF3511"/>
</dbReference>